<dbReference type="Proteomes" id="UP000435036">
    <property type="component" value="Unassembled WGS sequence"/>
</dbReference>
<sequence length="578" mass="66480">MQLISLKSNQTSFRPVLFKNKVGLNIIVAEQNIEEADYKKNSFNGVGKSLLMAIIQFCLGSSKKDSFKNNLSGWEFILDFEINGNRYESCRSADKQNIIRLNGENLKLSNFNQKLGELLFDIPENTSSLSFRALFPFFYRPRRGSFLDFKNPNTLKVDYQILLANSFLLGLDIFLVKEKQELKAEKDRIKDLLGQLNSDPVLKDFFLGERDSELATQDLAERISGLESDLLSFTIAEDYYDIKKDADELKRSISKLQNEIFLLENQISNIQSSLETTPDISKEKIIKIYEESSVNFSSELKKSLEDLNNFYSQIAKNRIKRLSGQKQEIIREVEQKKELLKKSHKQFDEKLQYLNVHQALDVFVQLTNKLSALKAEKEQIENYQKLLKEYHSTKLTIDKKFLEATANTEIYLNDVKDFVKGISDFFRALAKSFYPNSVAGLSLSNNENENSIRFNFDAKIESDSSDGISNVKIFCYDLTILLLGQNHSMSSIFHDSRLLDGIDPRQIATLFKIANEYITANNKQYIITMNQNHIDELRVQLSDNEFDTIVSPNICHIIGDDKPENKLLGIQVDMKYEA</sequence>
<dbReference type="EMBL" id="WSQA01000025">
    <property type="protein sequence ID" value="MVZ64188.1"/>
    <property type="molecule type" value="Genomic_DNA"/>
</dbReference>
<evidence type="ECO:0000313" key="3">
    <source>
        <dbReference type="EMBL" id="MVZ64188.1"/>
    </source>
</evidence>
<organism evidence="3 4">
    <name type="scientific">Sphingobacterium humi</name>
    <dbReference type="NCBI Taxonomy" id="1796905"/>
    <lineage>
        <taxon>Bacteria</taxon>
        <taxon>Pseudomonadati</taxon>
        <taxon>Bacteroidota</taxon>
        <taxon>Sphingobacteriia</taxon>
        <taxon>Sphingobacteriales</taxon>
        <taxon>Sphingobacteriaceae</taxon>
        <taxon>Sphingobacterium</taxon>
    </lineage>
</organism>
<feature type="domain" description="DUF2326" evidence="2">
    <location>
        <begin position="430"/>
        <end position="571"/>
    </location>
</feature>
<evidence type="ECO:0000313" key="4">
    <source>
        <dbReference type="Proteomes" id="UP000435036"/>
    </source>
</evidence>
<gene>
    <name evidence="3" type="ORF">GQF63_19370</name>
</gene>
<keyword evidence="1" id="KW-0175">Coiled coil</keyword>
<evidence type="ECO:0000259" key="2">
    <source>
        <dbReference type="Pfam" id="PF10088"/>
    </source>
</evidence>
<dbReference type="InterPro" id="IPR018760">
    <property type="entry name" value="DUF2326"/>
</dbReference>
<name>A0A6N8L7N4_9SPHI</name>
<proteinExistence type="predicted"/>
<accession>A0A6N8L7N4</accession>
<reference evidence="3 4" key="1">
    <citation type="submission" date="2019-12" db="EMBL/GenBank/DDBJ databases">
        <authorList>
            <person name="Dong K."/>
        </authorList>
    </citation>
    <scope>NUCLEOTIDE SEQUENCE [LARGE SCALE GENOMIC DNA]</scope>
    <source>
        <strain evidence="3 4">JCM 31225</strain>
    </source>
</reference>
<protein>
    <submittedName>
        <fullName evidence="3">DUF2326 domain-containing protein</fullName>
    </submittedName>
</protein>
<feature type="coiled-coil region" evidence="1">
    <location>
        <begin position="312"/>
        <end position="393"/>
    </location>
</feature>
<evidence type="ECO:0000256" key="1">
    <source>
        <dbReference type="SAM" id="Coils"/>
    </source>
</evidence>
<dbReference type="OrthoDB" id="5516148at2"/>
<comment type="caution">
    <text evidence="3">The sequence shown here is derived from an EMBL/GenBank/DDBJ whole genome shotgun (WGS) entry which is preliminary data.</text>
</comment>
<dbReference type="RefSeq" id="WP_160370903.1">
    <property type="nucleotide sequence ID" value="NZ_WSQA01000025.1"/>
</dbReference>
<keyword evidence="4" id="KW-1185">Reference proteome</keyword>
<dbReference type="Pfam" id="PF10088">
    <property type="entry name" value="DUF2326"/>
    <property type="match status" value="1"/>
</dbReference>
<dbReference type="AlphaFoldDB" id="A0A6N8L7N4"/>
<feature type="coiled-coil region" evidence="1">
    <location>
        <begin position="239"/>
        <end position="273"/>
    </location>
</feature>